<dbReference type="AlphaFoldDB" id="A0A284SB86"/>
<feature type="compositionally biased region" description="Polar residues" evidence="1">
    <location>
        <begin position="49"/>
        <end position="61"/>
    </location>
</feature>
<evidence type="ECO:0000313" key="3">
    <source>
        <dbReference type="Proteomes" id="UP000219338"/>
    </source>
</evidence>
<keyword evidence="3" id="KW-1185">Reference proteome</keyword>
<dbReference type="EMBL" id="FUEG01000056">
    <property type="protein sequence ID" value="SJL18271.1"/>
    <property type="molecule type" value="Genomic_DNA"/>
</dbReference>
<organism evidence="2 3">
    <name type="scientific">Armillaria ostoyae</name>
    <name type="common">Armillaria root rot fungus</name>
    <dbReference type="NCBI Taxonomy" id="47428"/>
    <lineage>
        <taxon>Eukaryota</taxon>
        <taxon>Fungi</taxon>
        <taxon>Dikarya</taxon>
        <taxon>Basidiomycota</taxon>
        <taxon>Agaricomycotina</taxon>
        <taxon>Agaricomycetes</taxon>
        <taxon>Agaricomycetidae</taxon>
        <taxon>Agaricales</taxon>
        <taxon>Marasmiineae</taxon>
        <taxon>Physalacriaceae</taxon>
        <taxon>Armillaria</taxon>
    </lineage>
</organism>
<feature type="compositionally biased region" description="Polar residues" evidence="1">
    <location>
        <begin position="33"/>
        <end position="42"/>
    </location>
</feature>
<sequence length="145" mass="16233">MKEASMAEHRIPAHTILDIDLIGLEVLSAQQEPSPSTVLQRTVQRRDNSQPSSPLNNTTIKARSGSDKPRVIGVDHTPVVEDFAIPTCGDADDMRGVDVLALQWIDWFEYILPALLQGYSGSERHTANRRSLHRIYPFRSPFLVS</sequence>
<evidence type="ECO:0000256" key="1">
    <source>
        <dbReference type="SAM" id="MobiDB-lite"/>
    </source>
</evidence>
<reference evidence="3" key="1">
    <citation type="journal article" date="2017" name="Nat. Ecol. Evol.">
        <title>Genome expansion and lineage-specific genetic innovations in the forest pathogenic fungi Armillaria.</title>
        <authorList>
            <person name="Sipos G."/>
            <person name="Prasanna A.N."/>
            <person name="Walter M.C."/>
            <person name="O'Connor E."/>
            <person name="Balint B."/>
            <person name="Krizsan K."/>
            <person name="Kiss B."/>
            <person name="Hess J."/>
            <person name="Varga T."/>
            <person name="Slot J."/>
            <person name="Riley R."/>
            <person name="Boka B."/>
            <person name="Rigling D."/>
            <person name="Barry K."/>
            <person name="Lee J."/>
            <person name="Mihaltcheva S."/>
            <person name="LaButti K."/>
            <person name="Lipzen A."/>
            <person name="Waldron R."/>
            <person name="Moloney N.M."/>
            <person name="Sperisen C."/>
            <person name="Kredics L."/>
            <person name="Vagvoelgyi C."/>
            <person name="Patrignani A."/>
            <person name="Fitzpatrick D."/>
            <person name="Nagy I."/>
            <person name="Doyle S."/>
            <person name="Anderson J.B."/>
            <person name="Grigoriev I.V."/>
            <person name="Gueldener U."/>
            <person name="Muensterkoetter M."/>
            <person name="Nagy L.G."/>
        </authorList>
    </citation>
    <scope>NUCLEOTIDE SEQUENCE [LARGE SCALE GENOMIC DNA]</scope>
    <source>
        <strain evidence="3">C18/9</strain>
    </source>
</reference>
<dbReference type="Proteomes" id="UP000219338">
    <property type="component" value="Unassembled WGS sequence"/>
</dbReference>
<protein>
    <submittedName>
        <fullName evidence="2">Uncharacterized protein</fullName>
    </submittedName>
</protein>
<proteinExistence type="predicted"/>
<name>A0A284SB86_ARMOS</name>
<feature type="region of interest" description="Disordered" evidence="1">
    <location>
        <begin position="33"/>
        <end position="69"/>
    </location>
</feature>
<gene>
    <name evidence="2" type="ORF">ARMOST_21856</name>
</gene>
<accession>A0A284SB86</accession>
<evidence type="ECO:0000313" key="2">
    <source>
        <dbReference type="EMBL" id="SJL18271.1"/>
    </source>
</evidence>